<reference evidence="1" key="1">
    <citation type="submission" date="2016-09" db="EMBL/GenBank/DDBJ databases">
        <title>Draft genome of thermotolerant cyanobacterium Desertifilum sp. strain IPPAS B-1220.</title>
        <authorList>
            <person name="Sinetova M.A."/>
            <person name="Bolakhan K."/>
            <person name="Zayadan B.K."/>
            <person name="Mironov K.S."/>
            <person name="Ustinova V."/>
            <person name="Kupriyanova E.V."/>
            <person name="Sidorov R.A."/>
            <person name="Skrypnik A.N."/>
            <person name="Gogoleva N.E."/>
            <person name="Gogolev Y.V."/>
            <person name="Los D.A."/>
        </authorList>
    </citation>
    <scope>NUCLEOTIDE SEQUENCE [LARGE SCALE GENOMIC DNA]</scope>
    <source>
        <strain evidence="1">IPPAS B-1220</strain>
    </source>
</reference>
<protein>
    <submittedName>
        <fullName evidence="1">Uncharacterized protein</fullName>
    </submittedName>
</protein>
<dbReference type="InterPro" id="IPR013424">
    <property type="entry name" value="Ice-binding_C"/>
</dbReference>
<organism evidence="1">
    <name type="scientific">Desertifilum tharense IPPAS B-1220</name>
    <dbReference type="NCBI Taxonomy" id="1781255"/>
    <lineage>
        <taxon>Bacteria</taxon>
        <taxon>Bacillati</taxon>
        <taxon>Cyanobacteriota</taxon>
        <taxon>Cyanophyceae</taxon>
        <taxon>Desertifilales</taxon>
        <taxon>Desertifilaceae</taxon>
        <taxon>Desertifilum</taxon>
    </lineage>
</organism>
<dbReference type="EMBL" id="MJGC01000039">
    <property type="protein sequence ID" value="OEJ76323.1"/>
    <property type="molecule type" value="Genomic_DNA"/>
</dbReference>
<dbReference type="AlphaFoldDB" id="A0A1E5QPP4"/>
<accession>A0A1E5QPP4</accession>
<dbReference type="OrthoDB" id="471986at2"/>
<comment type="caution">
    <text evidence="1">The sequence shown here is derived from an EMBL/GenBank/DDBJ whole genome shotgun (WGS) entry which is preliminary data.</text>
</comment>
<proteinExistence type="predicted"/>
<gene>
    <name evidence="1" type="ORF">BH720_04760</name>
</gene>
<sequence length="189" mass="19644">MKLPFPGQLLATLVGTTLFLGSGLNASPAIALTFLFESSDIRLNGSYTIDESIFDSLAASPSGLSFENPLTDFTFNIDRSGLFSSTIFGSAEGFLLQVKTNESVASDPIGGEFGPFAIAFSFNLTAPEGGLGLCKFQQCEGTGSYGGRGGPAGFQVSQRPASVPEPATLLGLSVIGSGLLLRRRSVFKG</sequence>
<dbReference type="RefSeq" id="WP_069966024.1">
    <property type="nucleotide sequence ID" value="NZ_CM124774.1"/>
</dbReference>
<name>A0A1E5QPP4_9CYAN</name>
<evidence type="ECO:0000313" key="1">
    <source>
        <dbReference type="EMBL" id="OEJ76323.1"/>
    </source>
</evidence>
<dbReference type="NCBIfam" id="TIGR02595">
    <property type="entry name" value="PEP_CTERM"/>
    <property type="match status" value="1"/>
</dbReference>